<reference evidence="3 4" key="1">
    <citation type="submission" date="2019-05" db="EMBL/GenBank/DDBJ databases">
        <title>Sulfitobacter sabulilitoris sp. nov., isolated from a marine sand.</title>
        <authorList>
            <person name="Yoon J.-H."/>
        </authorList>
    </citation>
    <scope>NUCLEOTIDE SEQUENCE [LARGE SCALE GENOMIC DNA]</scope>
    <source>
        <strain evidence="3 4">HSMS-29</strain>
    </source>
</reference>
<feature type="chain" id="PRO_5024272759" evidence="2">
    <location>
        <begin position="29"/>
        <end position="242"/>
    </location>
</feature>
<dbReference type="RefSeq" id="WP_138661100.1">
    <property type="nucleotide sequence ID" value="NZ_VANS01000001.1"/>
</dbReference>
<evidence type="ECO:0000256" key="1">
    <source>
        <dbReference type="SAM" id="MobiDB-lite"/>
    </source>
</evidence>
<gene>
    <name evidence="3" type="ORF">FDT80_04960</name>
</gene>
<feature type="region of interest" description="Disordered" evidence="1">
    <location>
        <begin position="223"/>
        <end position="242"/>
    </location>
</feature>
<comment type="caution">
    <text evidence="3">The sequence shown here is derived from an EMBL/GenBank/DDBJ whole genome shotgun (WGS) entry which is preliminary data.</text>
</comment>
<dbReference type="AlphaFoldDB" id="A0A5S3PKJ4"/>
<dbReference type="Proteomes" id="UP000309550">
    <property type="component" value="Unassembled WGS sequence"/>
</dbReference>
<name>A0A5S3PKJ4_9RHOB</name>
<dbReference type="OrthoDB" id="7651719at2"/>
<dbReference type="EMBL" id="VANS01000001">
    <property type="protein sequence ID" value="TMM54929.1"/>
    <property type="molecule type" value="Genomic_DNA"/>
</dbReference>
<protein>
    <submittedName>
        <fullName evidence="3">Uncharacterized protein</fullName>
    </submittedName>
</protein>
<evidence type="ECO:0000313" key="4">
    <source>
        <dbReference type="Proteomes" id="UP000309550"/>
    </source>
</evidence>
<evidence type="ECO:0000313" key="3">
    <source>
        <dbReference type="EMBL" id="TMM54929.1"/>
    </source>
</evidence>
<evidence type="ECO:0000256" key="2">
    <source>
        <dbReference type="SAM" id="SignalP"/>
    </source>
</evidence>
<feature type="signal peptide" evidence="2">
    <location>
        <begin position="1"/>
        <end position="28"/>
    </location>
</feature>
<keyword evidence="4" id="KW-1185">Reference proteome</keyword>
<keyword evidence="2" id="KW-0732">Signal</keyword>
<sequence>MMFQSSLQAAARCAICSVGLTIATTADAAQCRAAVNGGDVVIEADNFATFAEDVKTREKLLNWPTRTWNRAWGAPEPCDSGVLFDYLATTVPDADIDGYCLTRSDENGYFLIPGDRNFQGLCKKTFCERVNTTKQEGRDVAASIAGSVAANAREAGISAIRHGSGAMILSGSASSVTASLGTAGSTALAALSTPAVLAAAGVSVVAVGGAVYVCRGGAADGTAVQPAPVAPDATQSPAPDDE</sequence>
<feature type="compositionally biased region" description="Polar residues" evidence="1">
    <location>
        <begin position="233"/>
        <end position="242"/>
    </location>
</feature>
<accession>A0A5S3PKJ4</accession>
<organism evidence="3 4">
    <name type="scientific">Sulfitobacter sabulilitoris</name>
    <dbReference type="NCBI Taxonomy" id="2562655"/>
    <lineage>
        <taxon>Bacteria</taxon>
        <taxon>Pseudomonadati</taxon>
        <taxon>Pseudomonadota</taxon>
        <taxon>Alphaproteobacteria</taxon>
        <taxon>Rhodobacterales</taxon>
        <taxon>Roseobacteraceae</taxon>
        <taxon>Sulfitobacter</taxon>
    </lineage>
</organism>
<proteinExistence type="predicted"/>